<protein>
    <submittedName>
        <fullName evidence="1">Uncharacterized protein</fullName>
    </submittedName>
</protein>
<evidence type="ECO:0000313" key="1">
    <source>
        <dbReference type="EMBL" id="CAH0016883.1"/>
    </source>
</evidence>
<sequence>MERHLGSPREQRLMLEFSAHDVECSNMFSTAIANLIEDNLIGDQELEGNAVGQSPYCNEV</sequence>
<accession>A0A9N9YF97</accession>
<dbReference type="Proteomes" id="UP000696573">
    <property type="component" value="Unassembled WGS sequence"/>
</dbReference>
<reference evidence="1" key="1">
    <citation type="submission" date="2021-10" db="EMBL/GenBank/DDBJ databases">
        <authorList>
            <person name="Piombo E."/>
        </authorList>
    </citation>
    <scope>NUCLEOTIDE SEQUENCE</scope>
</reference>
<comment type="caution">
    <text evidence="1">The sequence shown here is derived from an EMBL/GenBank/DDBJ whole genome shotgun (WGS) entry which is preliminary data.</text>
</comment>
<name>A0A9N9YF97_9HYPO</name>
<proteinExistence type="predicted"/>
<dbReference type="AlphaFoldDB" id="A0A9N9YF97"/>
<gene>
    <name evidence="1" type="ORF">CRHIZ90672A_00017715</name>
</gene>
<keyword evidence="2" id="KW-1185">Reference proteome</keyword>
<evidence type="ECO:0000313" key="2">
    <source>
        <dbReference type="Proteomes" id="UP000696573"/>
    </source>
</evidence>
<organism evidence="1 2">
    <name type="scientific">Clonostachys rhizophaga</name>
    <dbReference type="NCBI Taxonomy" id="160324"/>
    <lineage>
        <taxon>Eukaryota</taxon>
        <taxon>Fungi</taxon>
        <taxon>Dikarya</taxon>
        <taxon>Ascomycota</taxon>
        <taxon>Pezizomycotina</taxon>
        <taxon>Sordariomycetes</taxon>
        <taxon>Hypocreomycetidae</taxon>
        <taxon>Hypocreales</taxon>
        <taxon>Bionectriaceae</taxon>
        <taxon>Clonostachys</taxon>
    </lineage>
</organism>
<dbReference type="EMBL" id="CABFNQ020000489">
    <property type="protein sequence ID" value="CAH0016883.1"/>
    <property type="molecule type" value="Genomic_DNA"/>
</dbReference>